<evidence type="ECO:0000256" key="4">
    <source>
        <dbReference type="ARBA" id="ARBA00022692"/>
    </source>
</evidence>
<dbReference type="GO" id="GO:0006865">
    <property type="term" value="P:amino acid transport"/>
    <property type="evidence" value="ECO:0007669"/>
    <property type="project" value="UniProtKB-KW"/>
</dbReference>
<keyword evidence="5" id="KW-0029">Amino-acid transport</keyword>
<evidence type="ECO:0000256" key="6">
    <source>
        <dbReference type="ARBA" id="ARBA00022989"/>
    </source>
</evidence>
<dbReference type="AlphaFoldDB" id="Q0BG71"/>
<evidence type="ECO:0000256" key="5">
    <source>
        <dbReference type="ARBA" id="ARBA00022970"/>
    </source>
</evidence>
<evidence type="ECO:0000256" key="1">
    <source>
        <dbReference type="ARBA" id="ARBA00004651"/>
    </source>
</evidence>
<sequence length="313" mass="32038">MLHAFALQAFNGLSYGLLLFMLSAGLTLIFSVQGVLNFAHASFYMLGAYVGYSIAAGAGFWPALVLAPLAVGLLGAGCERWLLRRVQARGGHTSELLLTFGLAYLIGEGAKLVWGLTPLPAPVPLLFDGAPVTAFGLALPRYRLFMMAMSTAMLVALGVLLRASRIGLVVRAALTHRAAVEALGYDVPRVMTGLFGAGTALAALAGVIGAPLAVIEPALAETVGSVVFAVVVIGGLGSLGGAFVASLAVGFAQTFAASSDTSLRDLAQWAGVALPDGVAAVSIAQLAPLVPYLLLVAVLVARPHGLFGERVDG</sequence>
<name>Q0BG71_BURCM</name>
<dbReference type="eggNOG" id="COG0559">
    <property type="taxonomic scope" value="Bacteria"/>
</dbReference>
<dbReference type="KEGG" id="bam:Bamb_1294"/>
<accession>Q0BG71</accession>
<dbReference type="CDD" id="cd06582">
    <property type="entry name" value="TM_PBP1_LivH_like"/>
    <property type="match status" value="1"/>
</dbReference>
<keyword evidence="10" id="KW-1185">Reference proteome</keyword>
<evidence type="ECO:0000256" key="3">
    <source>
        <dbReference type="ARBA" id="ARBA00022475"/>
    </source>
</evidence>
<keyword evidence="6" id="KW-1133">Transmembrane helix</keyword>
<dbReference type="GO" id="GO:0022857">
    <property type="term" value="F:transmembrane transporter activity"/>
    <property type="evidence" value="ECO:0007669"/>
    <property type="project" value="InterPro"/>
</dbReference>
<dbReference type="PATRIC" id="fig|339670.21.peg.254"/>
<comment type="subcellular location">
    <subcellularLocation>
        <location evidence="1">Cell membrane</location>
        <topology evidence="1">Multi-pass membrane protein</topology>
    </subcellularLocation>
</comment>
<evidence type="ECO:0000313" key="10">
    <source>
        <dbReference type="Proteomes" id="UP000000662"/>
    </source>
</evidence>
<proteinExistence type="inferred from homology"/>
<keyword evidence="7" id="KW-0472">Membrane</keyword>
<dbReference type="EMBL" id="CP000440">
    <property type="protein sequence ID" value="ABI86852.1"/>
    <property type="molecule type" value="Genomic_DNA"/>
</dbReference>
<evidence type="ECO:0000256" key="2">
    <source>
        <dbReference type="ARBA" id="ARBA00022448"/>
    </source>
</evidence>
<organism evidence="9 10">
    <name type="scientific">Burkholderia ambifaria (strain ATCC BAA-244 / DSM 16087 / CCUG 44356 / LMG 19182 / AMMD)</name>
    <name type="common">Burkholderia cepacia (strain AMMD)</name>
    <dbReference type="NCBI Taxonomy" id="339670"/>
    <lineage>
        <taxon>Bacteria</taxon>
        <taxon>Pseudomonadati</taxon>
        <taxon>Pseudomonadota</taxon>
        <taxon>Betaproteobacteria</taxon>
        <taxon>Burkholderiales</taxon>
        <taxon>Burkholderiaceae</taxon>
        <taxon>Burkholderia</taxon>
        <taxon>Burkholderia cepacia complex</taxon>
    </lineage>
</organism>
<dbReference type="InterPro" id="IPR001851">
    <property type="entry name" value="ABC_transp_permease"/>
</dbReference>
<gene>
    <name evidence="9" type="ordered locus">Bamb_1294</name>
</gene>
<dbReference type="PANTHER" id="PTHR11795:SF442">
    <property type="entry name" value="ABC TRANSPORTER ATP-BINDING PROTEIN"/>
    <property type="match status" value="1"/>
</dbReference>
<evidence type="ECO:0000256" key="8">
    <source>
        <dbReference type="ARBA" id="ARBA00037998"/>
    </source>
</evidence>
<dbReference type="PANTHER" id="PTHR11795">
    <property type="entry name" value="BRANCHED-CHAIN AMINO ACID TRANSPORT SYSTEM PERMEASE PROTEIN LIVH"/>
    <property type="match status" value="1"/>
</dbReference>
<keyword evidence="4" id="KW-0812">Transmembrane</keyword>
<dbReference type="Pfam" id="PF02653">
    <property type="entry name" value="BPD_transp_2"/>
    <property type="match status" value="1"/>
</dbReference>
<keyword evidence="2" id="KW-0813">Transport</keyword>
<comment type="similarity">
    <text evidence="8">Belongs to the binding-protein-dependent transport system permease family. LivHM subfamily.</text>
</comment>
<reference evidence="9" key="1">
    <citation type="submission" date="2009-01" db="EMBL/GenBank/DDBJ databases">
        <title>Complete sequence of Chromosome 1 of Burkholderia cepacia AMMD.</title>
        <authorList>
            <consortium name="US DOE Joint Genome Institute"/>
            <person name="Copeland A."/>
            <person name="Lucas S."/>
            <person name="Lapidus A."/>
            <person name="Barry K."/>
            <person name="Detter J.C."/>
            <person name="Glavina del Rio T."/>
            <person name="Hammon N."/>
            <person name="Israni S."/>
            <person name="Pitluck S."/>
            <person name="Bruce D."/>
            <person name="Chain P."/>
            <person name="Malfatti S."/>
            <person name="Shin M."/>
            <person name="Vergez L."/>
            <person name="Schmutz J."/>
            <person name="Larimer F."/>
            <person name="Land M."/>
            <person name="Hauser L."/>
            <person name="Kyrpides N."/>
            <person name="Kim E."/>
            <person name="Parke J."/>
            <person name="Coenye T."/>
            <person name="Konstantinidis K."/>
            <person name="Ramette A."/>
            <person name="Tiedje J."/>
            <person name="Richardson P."/>
        </authorList>
    </citation>
    <scope>NUCLEOTIDE SEQUENCE [LARGE SCALE GENOMIC DNA]</scope>
    <source>
        <strain evidence="9">AMMD</strain>
    </source>
</reference>
<evidence type="ECO:0000256" key="7">
    <source>
        <dbReference type="ARBA" id="ARBA00023136"/>
    </source>
</evidence>
<evidence type="ECO:0000313" key="9">
    <source>
        <dbReference type="EMBL" id="ABI86852.1"/>
    </source>
</evidence>
<dbReference type="GO" id="GO:0005886">
    <property type="term" value="C:plasma membrane"/>
    <property type="evidence" value="ECO:0007669"/>
    <property type="project" value="UniProtKB-SubCell"/>
</dbReference>
<protein>
    <submittedName>
        <fullName evidence="9">Amino acid/amide ABC transporter membrane protein 1, HAAT family</fullName>
    </submittedName>
</protein>
<dbReference type="InterPro" id="IPR052157">
    <property type="entry name" value="BCAA_transport_permease"/>
</dbReference>
<keyword evidence="3" id="KW-1003">Cell membrane</keyword>
<dbReference type="Proteomes" id="UP000000662">
    <property type="component" value="Chromosome 1"/>
</dbReference>